<dbReference type="Pfam" id="PF00652">
    <property type="entry name" value="Ricin_B_lectin"/>
    <property type="match status" value="1"/>
</dbReference>
<dbReference type="Proteomes" id="UP000828390">
    <property type="component" value="Unassembled WGS sequence"/>
</dbReference>
<reference evidence="4" key="2">
    <citation type="submission" date="2020-11" db="EMBL/GenBank/DDBJ databases">
        <authorList>
            <person name="McCartney M.A."/>
            <person name="Auch B."/>
            <person name="Kono T."/>
            <person name="Mallez S."/>
            <person name="Becker A."/>
            <person name="Gohl D.M."/>
            <person name="Silverstein K.A.T."/>
            <person name="Koren S."/>
            <person name="Bechman K.B."/>
            <person name="Herman A."/>
            <person name="Abrahante J.E."/>
            <person name="Garbe J."/>
        </authorList>
    </citation>
    <scope>NUCLEOTIDE SEQUENCE</scope>
    <source>
        <strain evidence="4">Duluth1</strain>
        <tissue evidence="4">Whole animal</tissue>
    </source>
</reference>
<dbReference type="PANTHER" id="PTHR11675:SF126">
    <property type="entry name" value="RICIN B LECTIN DOMAIN-CONTAINING PROTEIN"/>
    <property type="match status" value="1"/>
</dbReference>
<evidence type="ECO:0000313" key="5">
    <source>
        <dbReference type="Proteomes" id="UP000828390"/>
    </source>
</evidence>
<evidence type="ECO:0000256" key="1">
    <source>
        <dbReference type="ARBA" id="ARBA00022734"/>
    </source>
</evidence>
<organism evidence="4 5">
    <name type="scientific">Dreissena polymorpha</name>
    <name type="common">Zebra mussel</name>
    <name type="synonym">Mytilus polymorpha</name>
    <dbReference type="NCBI Taxonomy" id="45954"/>
    <lineage>
        <taxon>Eukaryota</taxon>
        <taxon>Metazoa</taxon>
        <taxon>Spiralia</taxon>
        <taxon>Lophotrochozoa</taxon>
        <taxon>Mollusca</taxon>
        <taxon>Bivalvia</taxon>
        <taxon>Autobranchia</taxon>
        <taxon>Heteroconchia</taxon>
        <taxon>Euheterodonta</taxon>
        <taxon>Imparidentia</taxon>
        <taxon>Neoheterodontei</taxon>
        <taxon>Myida</taxon>
        <taxon>Dreissenoidea</taxon>
        <taxon>Dreissenidae</taxon>
        <taxon>Dreissena</taxon>
    </lineage>
</organism>
<dbReference type="AlphaFoldDB" id="A0A9D4GGT5"/>
<keyword evidence="1" id="KW-0430">Lectin</keyword>
<feature type="domain" description="Ricin B lectin" evidence="3">
    <location>
        <begin position="79"/>
        <end position="197"/>
    </location>
</feature>
<dbReference type="GO" id="GO:0030246">
    <property type="term" value="F:carbohydrate binding"/>
    <property type="evidence" value="ECO:0007669"/>
    <property type="project" value="UniProtKB-KW"/>
</dbReference>
<protein>
    <recommendedName>
        <fullName evidence="3">Ricin B lectin domain-containing protein</fullName>
    </recommendedName>
</protein>
<dbReference type="InterPro" id="IPR035992">
    <property type="entry name" value="Ricin_B-like_lectins"/>
</dbReference>
<proteinExistence type="predicted"/>
<dbReference type="EMBL" id="JAIWYP010000005">
    <property type="protein sequence ID" value="KAH3816850.1"/>
    <property type="molecule type" value="Genomic_DNA"/>
</dbReference>
<evidence type="ECO:0000256" key="2">
    <source>
        <dbReference type="ARBA" id="ARBA00023157"/>
    </source>
</evidence>
<keyword evidence="5" id="KW-1185">Reference proteome</keyword>
<dbReference type="Gene3D" id="2.80.10.50">
    <property type="match status" value="1"/>
</dbReference>
<keyword evidence="2" id="KW-1015">Disulfide bond</keyword>
<dbReference type="GO" id="GO:0004653">
    <property type="term" value="F:polypeptide N-acetylgalactosaminyltransferase activity"/>
    <property type="evidence" value="ECO:0007669"/>
    <property type="project" value="TreeGrafter"/>
</dbReference>
<dbReference type="GO" id="GO:0006493">
    <property type="term" value="P:protein O-linked glycosylation"/>
    <property type="evidence" value="ECO:0007669"/>
    <property type="project" value="TreeGrafter"/>
</dbReference>
<dbReference type="GO" id="GO:0005794">
    <property type="term" value="C:Golgi apparatus"/>
    <property type="evidence" value="ECO:0007669"/>
    <property type="project" value="TreeGrafter"/>
</dbReference>
<evidence type="ECO:0000259" key="3">
    <source>
        <dbReference type="SMART" id="SM00458"/>
    </source>
</evidence>
<evidence type="ECO:0000313" key="4">
    <source>
        <dbReference type="EMBL" id="KAH3816850.1"/>
    </source>
</evidence>
<reference evidence="4" key="1">
    <citation type="journal article" date="2019" name="bioRxiv">
        <title>The Genome of the Zebra Mussel, Dreissena polymorpha: A Resource for Invasive Species Research.</title>
        <authorList>
            <person name="McCartney M.A."/>
            <person name="Auch B."/>
            <person name="Kono T."/>
            <person name="Mallez S."/>
            <person name="Zhang Y."/>
            <person name="Obille A."/>
            <person name="Becker A."/>
            <person name="Abrahante J.E."/>
            <person name="Garbe J."/>
            <person name="Badalamenti J.P."/>
            <person name="Herman A."/>
            <person name="Mangelson H."/>
            <person name="Liachko I."/>
            <person name="Sullivan S."/>
            <person name="Sone E.D."/>
            <person name="Koren S."/>
            <person name="Silverstein K.A.T."/>
            <person name="Beckman K.B."/>
            <person name="Gohl D.M."/>
        </authorList>
    </citation>
    <scope>NUCLEOTIDE SEQUENCE</scope>
    <source>
        <strain evidence="4">Duluth1</strain>
        <tissue evidence="4">Whole animal</tissue>
    </source>
</reference>
<dbReference type="PROSITE" id="PS50231">
    <property type="entry name" value="RICIN_B_LECTIN"/>
    <property type="match status" value="1"/>
</dbReference>
<dbReference type="PANTHER" id="PTHR11675">
    <property type="entry name" value="N-ACETYLGALACTOSAMINYLTRANSFERASE"/>
    <property type="match status" value="1"/>
</dbReference>
<sequence>MWSVGKVGMVNLFRVAYTWLDQPYRQVVIDYSGEKPSEVDVGDVSERRALREANACHSFQYFVDKVKSFASIHDPAQSRWIGSLKNNGNSMCLEASYPLEEKVGHSNCHGRGYNQLFEWTGKSELRHLGHCLYVLPGGRVIMKHCDHFEDPSHKTWVFDEAPGSVLHVQSNTCLTMDKKSVVATKCNQTPEQRWRVVPVSVTS</sequence>
<dbReference type="SUPFAM" id="SSF50370">
    <property type="entry name" value="Ricin B-like lectins"/>
    <property type="match status" value="1"/>
</dbReference>
<gene>
    <name evidence="4" type="ORF">DPMN_118373</name>
</gene>
<dbReference type="Gene3D" id="1.10.8.460">
    <property type="entry name" value="ppGaNTase-T1 linker domain-like"/>
    <property type="match status" value="1"/>
</dbReference>
<dbReference type="SMART" id="SM00458">
    <property type="entry name" value="RICIN"/>
    <property type="match status" value="1"/>
</dbReference>
<name>A0A9D4GGT5_DREPO</name>
<comment type="caution">
    <text evidence="4">The sequence shown here is derived from an EMBL/GenBank/DDBJ whole genome shotgun (WGS) entry which is preliminary data.</text>
</comment>
<accession>A0A9D4GGT5</accession>
<dbReference type="InterPro" id="IPR000772">
    <property type="entry name" value="Ricin_B_lectin"/>
</dbReference>